<dbReference type="AlphaFoldDB" id="A0AAV4WAD3"/>
<keyword evidence="2" id="KW-1185">Reference proteome</keyword>
<evidence type="ECO:0000313" key="1">
    <source>
        <dbReference type="EMBL" id="GIY79776.1"/>
    </source>
</evidence>
<name>A0AAV4WAD3_CAEEX</name>
<dbReference type="Proteomes" id="UP001054945">
    <property type="component" value="Unassembled WGS sequence"/>
</dbReference>
<protein>
    <submittedName>
        <fullName evidence="1">Uncharacterized protein</fullName>
    </submittedName>
</protein>
<dbReference type="EMBL" id="BPLR01015928">
    <property type="protein sequence ID" value="GIY79776.1"/>
    <property type="molecule type" value="Genomic_DNA"/>
</dbReference>
<accession>A0AAV4WAD3</accession>
<reference evidence="1 2" key="1">
    <citation type="submission" date="2021-06" db="EMBL/GenBank/DDBJ databases">
        <title>Caerostris extrusa draft genome.</title>
        <authorList>
            <person name="Kono N."/>
            <person name="Arakawa K."/>
        </authorList>
    </citation>
    <scope>NUCLEOTIDE SEQUENCE [LARGE SCALE GENOMIC DNA]</scope>
</reference>
<sequence length="181" mass="19358">MRSFVLSNSFYSNRNVVDWTLSRKYLKPLMFVCPALFTLEKAREREGSALVVMVTESSPFPQFSSPSYFLNFLFLIRLFLGSGAWSVLLGLNGPCAGDCVRGVKGGCCERPRRSGAWSVLSGLNGPCAGDCVRGVKGGAVKRPRRSGAWSVLLGLNGPCAGDCVRGSERGGAVKGPEVSIS</sequence>
<evidence type="ECO:0000313" key="2">
    <source>
        <dbReference type="Proteomes" id="UP001054945"/>
    </source>
</evidence>
<organism evidence="1 2">
    <name type="scientific">Caerostris extrusa</name>
    <name type="common">Bark spider</name>
    <name type="synonym">Caerostris bankana</name>
    <dbReference type="NCBI Taxonomy" id="172846"/>
    <lineage>
        <taxon>Eukaryota</taxon>
        <taxon>Metazoa</taxon>
        <taxon>Ecdysozoa</taxon>
        <taxon>Arthropoda</taxon>
        <taxon>Chelicerata</taxon>
        <taxon>Arachnida</taxon>
        <taxon>Araneae</taxon>
        <taxon>Araneomorphae</taxon>
        <taxon>Entelegynae</taxon>
        <taxon>Araneoidea</taxon>
        <taxon>Araneidae</taxon>
        <taxon>Caerostris</taxon>
    </lineage>
</organism>
<gene>
    <name evidence="1" type="ORF">CEXT_763781</name>
</gene>
<proteinExistence type="predicted"/>
<comment type="caution">
    <text evidence="1">The sequence shown here is derived from an EMBL/GenBank/DDBJ whole genome shotgun (WGS) entry which is preliminary data.</text>
</comment>